<dbReference type="EMBL" id="CAMXCT010006760">
    <property type="protein sequence ID" value="CAI4019610.1"/>
    <property type="molecule type" value="Genomic_DNA"/>
</dbReference>
<evidence type="ECO:0000313" key="4">
    <source>
        <dbReference type="Proteomes" id="UP001152797"/>
    </source>
</evidence>
<evidence type="ECO:0000313" key="2">
    <source>
        <dbReference type="EMBL" id="CAI4019610.1"/>
    </source>
</evidence>
<accession>A0A9P1GRN7</accession>
<proteinExistence type="predicted"/>
<evidence type="ECO:0000256" key="1">
    <source>
        <dbReference type="SAM" id="MobiDB-lite"/>
    </source>
</evidence>
<keyword evidence="4" id="KW-1185">Reference proteome</keyword>
<feature type="region of interest" description="Disordered" evidence="1">
    <location>
        <begin position="1"/>
        <end position="43"/>
    </location>
</feature>
<dbReference type="EMBL" id="CAMXCT030006760">
    <property type="protein sequence ID" value="CAL4806922.1"/>
    <property type="molecule type" value="Genomic_DNA"/>
</dbReference>
<evidence type="ECO:0000313" key="3">
    <source>
        <dbReference type="EMBL" id="CAL4806922.1"/>
    </source>
</evidence>
<organism evidence="2">
    <name type="scientific">Cladocopium goreaui</name>
    <dbReference type="NCBI Taxonomy" id="2562237"/>
    <lineage>
        <taxon>Eukaryota</taxon>
        <taxon>Sar</taxon>
        <taxon>Alveolata</taxon>
        <taxon>Dinophyceae</taxon>
        <taxon>Suessiales</taxon>
        <taxon>Symbiodiniaceae</taxon>
        <taxon>Cladocopium</taxon>
    </lineage>
</organism>
<feature type="compositionally biased region" description="Polar residues" evidence="1">
    <location>
        <begin position="23"/>
        <end position="34"/>
    </location>
</feature>
<dbReference type="AlphaFoldDB" id="A0A9P1GRN7"/>
<sequence length="67" mass="7434">MQTYREGQSTRTRSRTRGGAVETFQQLRDTTSQASSSSSGLTAEERMATLRGVNQLADVLKEAIKRK</sequence>
<reference evidence="2" key="1">
    <citation type="submission" date="2022-10" db="EMBL/GenBank/DDBJ databases">
        <authorList>
            <person name="Chen Y."/>
            <person name="Dougan E. K."/>
            <person name="Chan C."/>
            <person name="Rhodes N."/>
            <person name="Thang M."/>
        </authorList>
    </citation>
    <scope>NUCLEOTIDE SEQUENCE</scope>
</reference>
<name>A0A9P1GRN7_9DINO</name>
<comment type="caution">
    <text evidence="2">The sequence shown here is derived from an EMBL/GenBank/DDBJ whole genome shotgun (WGS) entry which is preliminary data.</text>
</comment>
<dbReference type="EMBL" id="CAMXCT020006760">
    <property type="protein sequence ID" value="CAL1172985.1"/>
    <property type="molecule type" value="Genomic_DNA"/>
</dbReference>
<dbReference type="Proteomes" id="UP001152797">
    <property type="component" value="Unassembled WGS sequence"/>
</dbReference>
<reference evidence="3 4" key="2">
    <citation type="submission" date="2024-05" db="EMBL/GenBank/DDBJ databases">
        <authorList>
            <person name="Chen Y."/>
            <person name="Shah S."/>
            <person name="Dougan E. K."/>
            <person name="Thang M."/>
            <person name="Chan C."/>
        </authorList>
    </citation>
    <scope>NUCLEOTIDE SEQUENCE [LARGE SCALE GENOMIC DNA]</scope>
</reference>
<gene>
    <name evidence="2" type="ORF">C1SCF055_LOCUS44103</name>
</gene>
<protein>
    <submittedName>
        <fullName evidence="2">Uncharacterized protein</fullName>
    </submittedName>
</protein>